<accession>A0A7K3PUV4</accession>
<dbReference type="Proteomes" id="UP000470446">
    <property type="component" value="Unassembled WGS sequence"/>
</dbReference>
<evidence type="ECO:0000256" key="4">
    <source>
        <dbReference type="ARBA" id="ARBA00023002"/>
    </source>
</evidence>
<evidence type="ECO:0000256" key="3">
    <source>
        <dbReference type="ARBA" id="ARBA00022827"/>
    </source>
</evidence>
<dbReference type="PANTHER" id="PTHR43104:SF2">
    <property type="entry name" value="L-2-HYDROXYGLUTARATE DEHYDROGENASE, MITOCHONDRIAL"/>
    <property type="match status" value="1"/>
</dbReference>
<dbReference type="Pfam" id="PF01266">
    <property type="entry name" value="DAO"/>
    <property type="match status" value="1"/>
</dbReference>
<dbReference type="Gene3D" id="3.30.9.10">
    <property type="entry name" value="D-Amino Acid Oxidase, subunit A, domain 2"/>
    <property type="match status" value="1"/>
</dbReference>
<dbReference type="SUPFAM" id="SSF51905">
    <property type="entry name" value="FAD/NAD(P)-binding domain"/>
    <property type="match status" value="1"/>
</dbReference>
<dbReference type="PANTHER" id="PTHR43104">
    <property type="entry name" value="L-2-HYDROXYGLUTARATE DEHYDROGENASE, MITOCHONDRIAL"/>
    <property type="match status" value="1"/>
</dbReference>
<dbReference type="GO" id="GO:0047545">
    <property type="term" value="F:(S)-2-hydroxyglutarate dehydrogenase activity"/>
    <property type="evidence" value="ECO:0007669"/>
    <property type="project" value="TreeGrafter"/>
</dbReference>
<dbReference type="EMBL" id="JAAGMA010000904">
    <property type="protein sequence ID" value="NEB13762.1"/>
    <property type="molecule type" value="Genomic_DNA"/>
</dbReference>
<evidence type="ECO:0000313" key="8">
    <source>
        <dbReference type="Proteomes" id="UP000470446"/>
    </source>
</evidence>
<dbReference type="InterPro" id="IPR036188">
    <property type="entry name" value="FAD/NAD-bd_sf"/>
</dbReference>
<evidence type="ECO:0000259" key="6">
    <source>
        <dbReference type="Pfam" id="PF01266"/>
    </source>
</evidence>
<dbReference type="NCBIfam" id="NF008726">
    <property type="entry name" value="PRK11728.1"/>
    <property type="match status" value="1"/>
</dbReference>
<comment type="cofactor">
    <cofactor evidence="1">
        <name>FAD</name>
        <dbReference type="ChEBI" id="CHEBI:57692"/>
    </cofactor>
</comment>
<keyword evidence="4 7" id="KW-0560">Oxidoreductase</keyword>
<evidence type="ECO:0000256" key="5">
    <source>
        <dbReference type="ARBA" id="ARBA00037941"/>
    </source>
</evidence>
<keyword evidence="2" id="KW-0285">Flavoprotein</keyword>
<evidence type="ECO:0000256" key="2">
    <source>
        <dbReference type="ARBA" id="ARBA00022630"/>
    </source>
</evidence>
<reference evidence="7 8" key="1">
    <citation type="submission" date="2020-01" db="EMBL/GenBank/DDBJ databases">
        <title>Insect and environment-associated Actinomycetes.</title>
        <authorList>
            <person name="Currrie C."/>
            <person name="Chevrette M."/>
            <person name="Carlson C."/>
            <person name="Stubbendieck R."/>
            <person name="Wendt-Pienkowski E."/>
        </authorList>
    </citation>
    <scope>NUCLEOTIDE SEQUENCE [LARGE SCALE GENOMIC DNA]</scope>
    <source>
        <strain evidence="7 8">SID14163</strain>
    </source>
</reference>
<dbReference type="EC" id="1.1.3.-" evidence="7"/>
<dbReference type="GO" id="GO:0005737">
    <property type="term" value="C:cytoplasm"/>
    <property type="evidence" value="ECO:0007669"/>
    <property type="project" value="TreeGrafter"/>
</dbReference>
<feature type="domain" description="FAD dependent oxidoreductase" evidence="6">
    <location>
        <begin position="8"/>
        <end position="391"/>
    </location>
</feature>
<organism evidence="7 8">
    <name type="scientific">Streptomyces coelicoflavus</name>
    <dbReference type="NCBI Taxonomy" id="285562"/>
    <lineage>
        <taxon>Bacteria</taxon>
        <taxon>Bacillati</taxon>
        <taxon>Actinomycetota</taxon>
        <taxon>Actinomycetes</taxon>
        <taxon>Kitasatosporales</taxon>
        <taxon>Streptomycetaceae</taxon>
        <taxon>Streptomyces</taxon>
    </lineage>
</organism>
<sequence>MERVFDCDVLVIGGGIVGLSTAYAITRAAPGTRVTVLEKEPGPARHQTGRNSGVIHSGVYYRPGSLKARYAVRGAAEMVKFCAEYGIDHAVTGKLIVATDRAELPRLHALVQRGRENGIPVRELGGGQIQEYEPEVRGLAAIHVGTTGICDYGAVARRLAHASGAEIRYGAEVDRVDRRPGLGVAVRTRAGDVLRARVMVNCGGLHCDGIARLTGDDPGMRIVPFRGEYYELARPELVRGLVYPVPDPAFPFLGVHLTRGIDGGVHVGPNAVPALAREGYGWGVVRPRELGATLAWPGSWHIARRHWRYGAGELRRSLSKAAFTTAVRRLLPAVTEDDLVAAPAGVRAQAVLADGTLVDDFLIKEGAHAVHVLNAPSPAATASLPIGREVGRRALAMLAAAG</sequence>
<name>A0A7K3PUV4_9ACTN</name>
<dbReference type="InterPro" id="IPR006076">
    <property type="entry name" value="FAD-dep_OxRdtase"/>
</dbReference>
<evidence type="ECO:0000256" key="1">
    <source>
        <dbReference type="ARBA" id="ARBA00001974"/>
    </source>
</evidence>
<evidence type="ECO:0000313" key="7">
    <source>
        <dbReference type="EMBL" id="NEB13762.1"/>
    </source>
</evidence>
<keyword evidence="3" id="KW-0274">FAD</keyword>
<dbReference type="RefSeq" id="WP_164249587.1">
    <property type="nucleotide sequence ID" value="NZ_JAAGMA010000904.1"/>
</dbReference>
<protein>
    <submittedName>
        <fullName evidence="7">L-2-hydroxyglutarate oxidase</fullName>
        <ecNumber evidence="7">1.1.3.-</ecNumber>
    </submittedName>
</protein>
<dbReference type="AlphaFoldDB" id="A0A7K3PUV4"/>
<comment type="similarity">
    <text evidence="5">Belongs to the L2HGDH family.</text>
</comment>
<gene>
    <name evidence="7" type="primary">lhgO</name>
    <name evidence="7" type="ORF">G3I32_33820</name>
</gene>
<dbReference type="Gene3D" id="3.50.50.60">
    <property type="entry name" value="FAD/NAD(P)-binding domain"/>
    <property type="match status" value="1"/>
</dbReference>
<proteinExistence type="inferred from homology"/>
<comment type="caution">
    <text evidence="7">The sequence shown here is derived from an EMBL/GenBank/DDBJ whole genome shotgun (WGS) entry which is preliminary data.</text>
</comment>